<evidence type="ECO:0000256" key="2">
    <source>
        <dbReference type="SAM" id="MobiDB-lite"/>
    </source>
</evidence>
<protein>
    <submittedName>
        <fullName evidence="3">Uncharacterized protein</fullName>
    </submittedName>
</protein>
<keyword evidence="1" id="KW-0853">WD repeat</keyword>
<reference evidence="3 4" key="1">
    <citation type="submission" date="2015-09" db="EMBL/GenBank/DDBJ databases">
        <title>Host preference determinants of Valsa canker pathogens revealed by comparative genomics.</title>
        <authorList>
            <person name="Yin Z."/>
            <person name="Huang L."/>
        </authorList>
    </citation>
    <scope>NUCLEOTIDE SEQUENCE [LARGE SCALE GENOMIC DNA]</scope>
    <source>
        <strain evidence="3 4">03-1</strain>
    </source>
</reference>
<dbReference type="OrthoDB" id="20669at2759"/>
<dbReference type="EMBL" id="LKEA01000002">
    <property type="protein sequence ID" value="ROW10965.1"/>
    <property type="molecule type" value="Genomic_DNA"/>
</dbReference>
<dbReference type="AlphaFoldDB" id="A0A423X4V7"/>
<dbReference type="Proteomes" id="UP000283895">
    <property type="component" value="Unassembled WGS sequence"/>
</dbReference>
<comment type="caution">
    <text evidence="3">The sequence shown here is derived from an EMBL/GenBank/DDBJ whole genome shotgun (WGS) entry which is preliminary data.</text>
</comment>
<gene>
    <name evidence="3" type="ORF">VMCG_01035</name>
</gene>
<dbReference type="PROSITE" id="PS50294">
    <property type="entry name" value="WD_REPEATS_REGION"/>
    <property type="match status" value="1"/>
</dbReference>
<dbReference type="STRING" id="356882.A0A423X4V7"/>
<dbReference type="InterPro" id="IPR001680">
    <property type="entry name" value="WD40_rpt"/>
</dbReference>
<dbReference type="SUPFAM" id="SSF50978">
    <property type="entry name" value="WD40 repeat-like"/>
    <property type="match status" value="1"/>
</dbReference>
<sequence length="735" mass="81175">MWSDHSDPPITPTSSSSTSSTTTSSSFRDVGGSSSSAAAGASSSSSSNSTFPSSLGSAAHNDTSKSTMTDYDAYHASSYEPGPSEYHHHSERDLSPSQPAEPNLLDGYLSDDHDLDDGGAPVNFADLTNILTQGMDMDMDMDYDSDPEYGLGFPHTGLPNPPSPPHLMNPIPPYGTGPSLPPHHQPSPALLMASMGTTQPHQPENAPGNVQEPNNHTPHLVTLLHHPAIVHGNMMGGPNATALGPENYGLADFLRVWAWQNGAWQGIARERGRYPWLDRITPQISKNILQVDYEDLEGDAFDVQGIDWEELGVTRSEARERRLLTYKNYTNVRDSDKWREHHDVLPCTENFFRFRRLDLRKNISLTHFQLRNVLASTSRSQVFYPGQMTVQQFNPISGKGKVALKAQEIPQLQVSTLAADHGTLVAGGFFGEYCFKRLDSDEEGGNGQIHEGTITTDSSGITNHVQVHLSRSSTGPKAAFASNDRGFRVLDIETDKFISEAYFEQPVNCSAISPDCRLRVMVGDQKEVLITKAESDGQPEILQRLTGHGDFGFACDWADDGWTVATGFQDKLIKVWDARRWTNACGISTPVCTLRAEMAGVRSLKFSPVGSGKRVLVAAEEADFVNIIDAQTFQAKQTFDFFGEIGGVSFANEGQDLHVLCCDRVRGGVFNLERCGVGAERNFDPDDARHRPYDKWMKNTSYDWHEFETTPRRIPRHSDTRRRRRALALGALDPF</sequence>
<organism evidence="3 4">
    <name type="scientific">Cytospora schulzeri</name>
    <dbReference type="NCBI Taxonomy" id="448051"/>
    <lineage>
        <taxon>Eukaryota</taxon>
        <taxon>Fungi</taxon>
        <taxon>Dikarya</taxon>
        <taxon>Ascomycota</taxon>
        <taxon>Pezizomycotina</taxon>
        <taxon>Sordariomycetes</taxon>
        <taxon>Sordariomycetidae</taxon>
        <taxon>Diaporthales</taxon>
        <taxon>Cytosporaceae</taxon>
        <taxon>Cytospora</taxon>
    </lineage>
</organism>
<dbReference type="PROSITE" id="PS50082">
    <property type="entry name" value="WD_REPEATS_2"/>
    <property type="match status" value="1"/>
</dbReference>
<accession>A0A423X4V7</accession>
<feature type="compositionally biased region" description="Polar residues" evidence="2">
    <location>
        <begin position="60"/>
        <end position="69"/>
    </location>
</feature>
<dbReference type="InterPro" id="IPR015943">
    <property type="entry name" value="WD40/YVTN_repeat-like_dom_sf"/>
</dbReference>
<evidence type="ECO:0000313" key="3">
    <source>
        <dbReference type="EMBL" id="ROW10965.1"/>
    </source>
</evidence>
<evidence type="ECO:0000313" key="4">
    <source>
        <dbReference type="Proteomes" id="UP000283895"/>
    </source>
</evidence>
<dbReference type="InterPro" id="IPR036322">
    <property type="entry name" value="WD40_repeat_dom_sf"/>
</dbReference>
<feature type="region of interest" description="Disordered" evidence="2">
    <location>
        <begin position="1"/>
        <end position="117"/>
    </location>
</feature>
<dbReference type="SMART" id="SM00320">
    <property type="entry name" value="WD40"/>
    <property type="match status" value="2"/>
</dbReference>
<keyword evidence="4" id="KW-1185">Reference proteome</keyword>
<feature type="compositionally biased region" description="Basic and acidic residues" evidence="2">
    <location>
        <begin position="85"/>
        <end position="94"/>
    </location>
</feature>
<dbReference type="PANTHER" id="PTHR43991">
    <property type="entry name" value="WD REPEAT PROTEIN (AFU_ORTHOLOGUE AFUA_8G05640)-RELATED"/>
    <property type="match status" value="1"/>
</dbReference>
<dbReference type="Gene3D" id="2.130.10.10">
    <property type="entry name" value="YVTN repeat-like/Quinoprotein amine dehydrogenase"/>
    <property type="match status" value="1"/>
</dbReference>
<feature type="repeat" description="WD" evidence="1">
    <location>
        <begin position="545"/>
        <end position="577"/>
    </location>
</feature>
<name>A0A423X4V7_9PEZI</name>
<proteinExistence type="predicted"/>
<dbReference type="PANTHER" id="PTHR43991:SF12">
    <property type="entry name" value="WD REPEAT PROTEIN (AFU_ORTHOLOGUE AFUA_8G05640)"/>
    <property type="match status" value="1"/>
</dbReference>
<evidence type="ECO:0000256" key="1">
    <source>
        <dbReference type="PROSITE-ProRule" id="PRU00221"/>
    </source>
</evidence>
<feature type="compositionally biased region" description="Low complexity" evidence="2">
    <location>
        <begin position="13"/>
        <end position="57"/>
    </location>
</feature>